<proteinExistence type="predicted"/>
<dbReference type="EMBL" id="OV696701">
    <property type="protein sequence ID" value="CAH1248636.1"/>
    <property type="molecule type" value="Genomic_DNA"/>
</dbReference>
<name>A0A8J9Z7Y7_BRALA</name>
<dbReference type="InterPro" id="IPR027417">
    <property type="entry name" value="P-loop_NTPase"/>
</dbReference>
<dbReference type="GO" id="GO:0003724">
    <property type="term" value="F:RNA helicase activity"/>
    <property type="evidence" value="ECO:0007669"/>
    <property type="project" value="InterPro"/>
</dbReference>
<dbReference type="GO" id="GO:0003723">
    <property type="term" value="F:RNA binding"/>
    <property type="evidence" value="ECO:0007669"/>
    <property type="project" value="InterPro"/>
</dbReference>
<evidence type="ECO:0000313" key="2">
    <source>
        <dbReference type="EMBL" id="CAH1248636.1"/>
    </source>
</evidence>
<gene>
    <name evidence="2" type="primary">Hypp8331</name>
    <name evidence="2" type="ORF">BLAG_LOCUS9955</name>
</gene>
<dbReference type="AlphaFoldDB" id="A0A8J9Z7Y7"/>
<dbReference type="Pfam" id="PF00910">
    <property type="entry name" value="RNA_helicase"/>
    <property type="match status" value="1"/>
</dbReference>
<dbReference type="SUPFAM" id="SSF52540">
    <property type="entry name" value="P-loop containing nucleoside triphosphate hydrolases"/>
    <property type="match status" value="1"/>
</dbReference>
<dbReference type="OrthoDB" id="5863943at2759"/>
<reference evidence="2" key="1">
    <citation type="submission" date="2022-01" db="EMBL/GenBank/DDBJ databases">
        <authorList>
            <person name="Braso-Vives M."/>
        </authorList>
    </citation>
    <scope>NUCLEOTIDE SEQUENCE</scope>
</reference>
<evidence type="ECO:0000259" key="1">
    <source>
        <dbReference type="Pfam" id="PF00910"/>
    </source>
</evidence>
<feature type="domain" description="Helicase superfamily 3 single-stranded DNA/RNA virus" evidence="1">
    <location>
        <begin position="241"/>
        <end position="326"/>
    </location>
</feature>
<protein>
    <submittedName>
        <fullName evidence="2">Hypp8331 protein</fullName>
    </submittedName>
</protein>
<keyword evidence="3" id="KW-1185">Reference proteome</keyword>
<sequence length="381" mass="42885">MSFNVDFSESPALVEAATSSLPFGWDDPLDEKEFGRVVMKVSTSVTSRLAVIPFIETDEIRAATHDNNLSDALEKAKAEAPSAIASLISLGKVFLQEDEQASLNDIETRLAAMFPPGGCSTGGTITKYSVFSYAQVPSIAGLDWTYMSTTVAQLVTNLEATGAAPTAGDGKTEVIAAVAAALQSLTLRQINMSIRVTDIYPDGRKQRVIAIYPEMLQAYTGDRRLPVLQMLPRDFKTKVFVFVGPPGCGKSAMVRWYCQDESATFWKPRGPWWDGYHGQPDVVLDDFYGDVSYGMLLNVMDRYPLRVPIKGTFCTFVAKRIWITSNKFPDQWYKFEYYSPNAMFRRFTLIQVYNMYSEQFEEYSTTEDQTYKSESVYRYDY</sequence>
<organism evidence="2 3">
    <name type="scientific">Branchiostoma lanceolatum</name>
    <name type="common">Common lancelet</name>
    <name type="synonym">Amphioxus lanceolatum</name>
    <dbReference type="NCBI Taxonomy" id="7740"/>
    <lineage>
        <taxon>Eukaryota</taxon>
        <taxon>Metazoa</taxon>
        <taxon>Chordata</taxon>
        <taxon>Cephalochordata</taxon>
        <taxon>Leptocardii</taxon>
        <taxon>Amphioxiformes</taxon>
        <taxon>Branchiostomatidae</taxon>
        <taxon>Branchiostoma</taxon>
    </lineage>
</organism>
<dbReference type="InterPro" id="IPR000605">
    <property type="entry name" value="Helicase_SF3_ssDNA/RNA_vir"/>
</dbReference>
<accession>A0A8J9Z7Y7</accession>
<dbReference type="Proteomes" id="UP000838412">
    <property type="component" value="Chromosome 16"/>
</dbReference>
<evidence type="ECO:0000313" key="3">
    <source>
        <dbReference type="Proteomes" id="UP000838412"/>
    </source>
</evidence>